<comment type="caution">
    <text evidence="2">The sequence shown here is derived from an EMBL/GenBank/DDBJ whole genome shotgun (WGS) entry which is preliminary data.</text>
</comment>
<protein>
    <recommendedName>
        <fullName evidence="1">Pterin-binding domain-containing protein</fullName>
    </recommendedName>
</protein>
<sequence length="67" mass="7268">MHSVQRHGPATEVRTDPVEVCRGIEQFFADRLTALETAGVGRDRLIIDPGLGYFLDSGPETSLKAVA</sequence>
<reference evidence="2 3" key="1">
    <citation type="submission" date="2019-07" db="EMBL/GenBank/DDBJ databases">
        <title>New species of Amycolatopsis and Streptomyces.</title>
        <authorList>
            <person name="Duangmal K."/>
            <person name="Teo W.F.A."/>
            <person name="Lipun K."/>
        </authorList>
    </citation>
    <scope>NUCLEOTIDE SEQUENCE [LARGE SCALE GENOMIC DNA]</scope>
    <source>
        <strain evidence="2 3">NBRC 109810</strain>
    </source>
</reference>
<dbReference type="EMBL" id="VJZD01000123">
    <property type="protein sequence ID" value="MPY34681.1"/>
    <property type="molecule type" value="Genomic_DNA"/>
</dbReference>
<keyword evidence="3" id="KW-1185">Reference proteome</keyword>
<dbReference type="AlphaFoldDB" id="A0A5N8VHM6"/>
<dbReference type="GO" id="GO:0042558">
    <property type="term" value="P:pteridine-containing compound metabolic process"/>
    <property type="evidence" value="ECO:0007669"/>
    <property type="project" value="InterPro"/>
</dbReference>
<proteinExistence type="predicted"/>
<evidence type="ECO:0000313" key="3">
    <source>
        <dbReference type="Proteomes" id="UP000325849"/>
    </source>
</evidence>
<organism evidence="2 3">
    <name type="scientific">Streptomyces adustus</name>
    <dbReference type="NCBI Taxonomy" id="1609272"/>
    <lineage>
        <taxon>Bacteria</taxon>
        <taxon>Bacillati</taxon>
        <taxon>Actinomycetota</taxon>
        <taxon>Actinomycetes</taxon>
        <taxon>Kitasatosporales</taxon>
        <taxon>Streptomycetaceae</taxon>
        <taxon>Streptomyces</taxon>
    </lineage>
</organism>
<gene>
    <name evidence="2" type="ORF">FNH09_26600</name>
</gene>
<feature type="domain" description="Pterin-binding" evidence="1">
    <location>
        <begin position="1"/>
        <end position="67"/>
    </location>
</feature>
<evidence type="ECO:0000259" key="1">
    <source>
        <dbReference type="PROSITE" id="PS50972"/>
    </source>
</evidence>
<dbReference type="Gene3D" id="3.20.20.20">
    <property type="entry name" value="Dihydropteroate synthase-like"/>
    <property type="match status" value="1"/>
</dbReference>
<name>A0A5N8VHM6_9ACTN</name>
<accession>A0A5N8VHM6</accession>
<evidence type="ECO:0000313" key="2">
    <source>
        <dbReference type="EMBL" id="MPY34681.1"/>
    </source>
</evidence>
<dbReference type="InterPro" id="IPR011005">
    <property type="entry name" value="Dihydropteroate_synth-like_sf"/>
</dbReference>
<dbReference type="OrthoDB" id="9811744at2"/>
<dbReference type="InterPro" id="IPR000489">
    <property type="entry name" value="Pterin-binding_dom"/>
</dbReference>
<dbReference type="SUPFAM" id="SSF51717">
    <property type="entry name" value="Dihydropteroate synthetase-like"/>
    <property type="match status" value="1"/>
</dbReference>
<dbReference type="Proteomes" id="UP000325849">
    <property type="component" value="Unassembled WGS sequence"/>
</dbReference>
<dbReference type="PROSITE" id="PS50972">
    <property type="entry name" value="PTERIN_BINDING"/>
    <property type="match status" value="1"/>
</dbReference>